<dbReference type="OrthoDB" id="7668193at2759"/>
<dbReference type="Gene3D" id="2.130.10.10">
    <property type="entry name" value="YVTN repeat-like/Quinoprotein amine dehydrogenase"/>
    <property type="match status" value="2"/>
</dbReference>
<keyword evidence="1 3" id="KW-0853">WD repeat</keyword>
<organism evidence="4 5">
    <name type="scientific">Patiria miniata</name>
    <name type="common">Bat star</name>
    <name type="synonym">Asterina miniata</name>
    <dbReference type="NCBI Taxonomy" id="46514"/>
    <lineage>
        <taxon>Eukaryota</taxon>
        <taxon>Metazoa</taxon>
        <taxon>Echinodermata</taxon>
        <taxon>Eleutherozoa</taxon>
        <taxon>Asterozoa</taxon>
        <taxon>Asteroidea</taxon>
        <taxon>Valvatacea</taxon>
        <taxon>Valvatida</taxon>
        <taxon>Asterinidae</taxon>
        <taxon>Patiria</taxon>
    </lineage>
</organism>
<keyword evidence="2" id="KW-0677">Repeat</keyword>
<dbReference type="PANTHER" id="PTHR19854:SF1">
    <property type="entry name" value="GUANINE NUCLEOTIDE-BINDING PROTEIN SUBUNIT BETA-LIKE PROTEIN 1"/>
    <property type="match status" value="1"/>
</dbReference>
<dbReference type="SUPFAM" id="SSF50978">
    <property type="entry name" value="WD40 repeat-like"/>
    <property type="match status" value="1"/>
</dbReference>
<evidence type="ECO:0008006" key="6">
    <source>
        <dbReference type="Google" id="ProtNLM"/>
    </source>
</evidence>
<dbReference type="RefSeq" id="XP_038060841.1">
    <property type="nucleotide sequence ID" value="XM_038204913.1"/>
</dbReference>
<keyword evidence="5" id="KW-1185">Reference proteome</keyword>
<evidence type="ECO:0000313" key="5">
    <source>
        <dbReference type="Proteomes" id="UP000887568"/>
    </source>
</evidence>
<dbReference type="Proteomes" id="UP000887568">
    <property type="component" value="Unplaced"/>
</dbReference>
<dbReference type="EnsemblMetazoa" id="XM_038204913.1">
    <property type="protein sequence ID" value="XP_038060841.1"/>
    <property type="gene ID" value="LOC119731697"/>
</dbReference>
<dbReference type="InterPro" id="IPR001680">
    <property type="entry name" value="WD40_rpt"/>
</dbReference>
<proteinExistence type="predicted"/>
<dbReference type="GeneID" id="119731697"/>
<dbReference type="Pfam" id="PF00400">
    <property type="entry name" value="WD40"/>
    <property type="match status" value="4"/>
</dbReference>
<sequence length="323" mass="35471">MAHQPPRPPDPLFVLRGSKDAVNCVKFYPSTHTEKGRLLSGSGCGEVRVWNLESRRTETVLDGHDGKSVLWVQPISNGQIISQGRDGNILTWDIGEGRRDVTTRLPSNALTFCKCDICNQGSPLVAAPGQDSEVCIIDLKSETVICGLKADKDIKKFGMPMCVKFIDESRLLIGYEAGQVALWDTSARTMLDNKQLHSEAVMCLDYSTSSKRGVSGSADDKLMCWTVSEAGLTLSAESTLTNPGISDVCIRQDDKIVASAGWDSRIRLFGWKKLKPLAVLSYHRQTIHTVDFSPPLQEFDSAQILAAGSKDKHISLWSVYNPS</sequence>
<dbReference type="InterPro" id="IPR015943">
    <property type="entry name" value="WD40/YVTN_repeat-like_dom_sf"/>
</dbReference>
<dbReference type="PROSITE" id="PS50082">
    <property type="entry name" value="WD_REPEATS_2"/>
    <property type="match status" value="3"/>
</dbReference>
<dbReference type="EnsemblMetazoa" id="XM_038204912.1">
    <property type="protein sequence ID" value="XP_038060840.1"/>
    <property type="gene ID" value="LOC119731697"/>
</dbReference>
<feature type="repeat" description="WD" evidence="3">
    <location>
        <begin position="280"/>
        <end position="323"/>
    </location>
</feature>
<dbReference type="PANTHER" id="PTHR19854">
    <property type="entry name" value="TRANSDUCIN BETA-LIKE 3"/>
    <property type="match status" value="1"/>
</dbReference>
<dbReference type="SMART" id="SM00320">
    <property type="entry name" value="WD40"/>
    <property type="match status" value="6"/>
</dbReference>
<dbReference type="EnsemblMetazoa" id="XM_038204914.1">
    <property type="protein sequence ID" value="XP_038060842.1"/>
    <property type="gene ID" value="LOC119731697"/>
</dbReference>
<feature type="repeat" description="WD" evidence="3">
    <location>
        <begin position="194"/>
        <end position="235"/>
    </location>
</feature>
<evidence type="ECO:0000256" key="3">
    <source>
        <dbReference type="PROSITE-ProRule" id="PRU00221"/>
    </source>
</evidence>
<dbReference type="OMA" id="YQRQSMQ"/>
<evidence type="ECO:0000313" key="4">
    <source>
        <dbReference type="EnsemblMetazoa" id="XP_038060841.1"/>
    </source>
</evidence>
<evidence type="ECO:0000256" key="1">
    <source>
        <dbReference type="ARBA" id="ARBA00022574"/>
    </source>
</evidence>
<feature type="repeat" description="WD" evidence="3">
    <location>
        <begin position="15"/>
        <end position="60"/>
    </location>
</feature>
<dbReference type="RefSeq" id="XP_038060843.1">
    <property type="nucleotide sequence ID" value="XM_038204915.1"/>
</dbReference>
<dbReference type="RefSeq" id="XP_038060840.1">
    <property type="nucleotide sequence ID" value="XM_038204912.1"/>
</dbReference>
<dbReference type="CTD" id="54584"/>
<name>A0A914ABL0_PATMI</name>
<reference evidence="4" key="1">
    <citation type="submission" date="2022-11" db="UniProtKB">
        <authorList>
            <consortium name="EnsemblMetazoa"/>
        </authorList>
    </citation>
    <scope>IDENTIFICATION</scope>
</reference>
<dbReference type="InterPro" id="IPR036322">
    <property type="entry name" value="WD40_repeat_dom_sf"/>
</dbReference>
<protein>
    <recommendedName>
        <fullName evidence="6">Guanine nucleotide-binding protein subunit beta-like protein 1</fullName>
    </recommendedName>
</protein>
<evidence type="ECO:0000256" key="2">
    <source>
        <dbReference type="ARBA" id="ARBA00022737"/>
    </source>
</evidence>
<dbReference type="PROSITE" id="PS50294">
    <property type="entry name" value="WD_REPEATS_REGION"/>
    <property type="match status" value="1"/>
</dbReference>
<accession>A0A914ABL0</accession>
<dbReference type="AlphaFoldDB" id="A0A914ABL0"/>
<dbReference type="RefSeq" id="XP_038060842.1">
    <property type="nucleotide sequence ID" value="XM_038204914.1"/>
</dbReference>
<dbReference type="EnsemblMetazoa" id="XM_038204915.1">
    <property type="protein sequence ID" value="XP_038060843.1"/>
    <property type="gene ID" value="LOC119731697"/>
</dbReference>